<dbReference type="GO" id="GO:0005524">
    <property type="term" value="F:ATP binding"/>
    <property type="evidence" value="ECO:0007669"/>
    <property type="project" value="InterPro"/>
</dbReference>
<dbReference type="PRINTS" id="PR00109">
    <property type="entry name" value="TYRKINASE"/>
</dbReference>
<dbReference type="PROSITE" id="PS00108">
    <property type="entry name" value="PROTEIN_KINASE_ST"/>
    <property type="match status" value="1"/>
</dbReference>
<dbReference type="InterPro" id="IPR051681">
    <property type="entry name" value="Ser/Thr_Kinases-Pseudokinases"/>
</dbReference>
<evidence type="ECO:0000313" key="5">
    <source>
        <dbReference type="Proteomes" id="UP000321393"/>
    </source>
</evidence>
<dbReference type="InterPro" id="IPR008271">
    <property type="entry name" value="Ser/Thr_kinase_AS"/>
</dbReference>
<keyword evidence="3" id="KW-0808">Transferase</keyword>
<dbReference type="EMBL" id="SSTE01019703">
    <property type="protein sequence ID" value="KAA0036247.1"/>
    <property type="molecule type" value="Genomic_DNA"/>
</dbReference>
<dbReference type="STRING" id="1194695.A0A5A7T3T1"/>
<feature type="domain" description="Protein kinase" evidence="2">
    <location>
        <begin position="67"/>
        <end position="340"/>
    </location>
</feature>
<comment type="caution">
    <text evidence="3">The sequence shown here is derived from an EMBL/GenBank/DDBJ whole genome shotgun (WGS) entry which is preliminary data.</text>
</comment>
<dbReference type="SUPFAM" id="SSF56112">
    <property type="entry name" value="Protein kinase-like (PK-like)"/>
    <property type="match status" value="1"/>
</dbReference>
<proteinExistence type="predicted"/>
<feature type="region of interest" description="Disordered" evidence="1">
    <location>
        <begin position="1"/>
        <end position="24"/>
    </location>
</feature>
<evidence type="ECO:0000313" key="6">
    <source>
        <dbReference type="Proteomes" id="UP000321947"/>
    </source>
</evidence>
<dbReference type="Gene3D" id="1.10.510.10">
    <property type="entry name" value="Transferase(Phosphotransferase) domain 1"/>
    <property type="match status" value="1"/>
</dbReference>
<evidence type="ECO:0000313" key="3">
    <source>
        <dbReference type="EMBL" id="KAA0036247.1"/>
    </source>
</evidence>
<evidence type="ECO:0000259" key="2">
    <source>
        <dbReference type="PROSITE" id="PS50011"/>
    </source>
</evidence>
<dbReference type="PANTHER" id="PTHR44329">
    <property type="entry name" value="SERINE/THREONINE-PROTEIN KINASE TNNI3K-RELATED"/>
    <property type="match status" value="1"/>
</dbReference>
<accession>A0A5A7T3T1</accession>
<dbReference type="EMBL" id="SSTD01010113">
    <property type="protein sequence ID" value="TYK12641.1"/>
    <property type="molecule type" value="Genomic_DNA"/>
</dbReference>
<sequence>MEWTQTTVKLENGGAAPKMADHSDEQHSFRTITTAFIPFIGDDDSDDSGSEFVFNIEPTLLIDPHCLKIGEVMGEGSCSIVYEGLYNYQPVAVKIIQPIRASAISPEKKERFQREVTLLARLNHENIIKFIGASIEPTLMIITELMRGGTLQKYLWSFRPETPDLKFSLSIALDLSRVMTYLHSNGIIYRDLKPSNLLLTEDKQRVKLANFGLAREEISGEMTTEAGTYRWMAPELFSIDPLPVGCKKCYDHKADVYSFSIILWELLTNKTPFKGRNDIMVAYAVSKNIRPSLEEIPEDMAPLLQSCWAEDPNNRPEFTEVTDSLIKRGQLEGSFSHVSIGENPNPKPSIKLNPGYPITTPSHPIPFTPFYHAQPSSLAEVVPLVAPPSSSAVICILTLPPAAAGRQLPHSPSHTDLLGFCEARGLFSEPQRLDLDF</sequence>
<dbReference type="GO" id="GO:0004674">
    <property type="term" value="F:protein serine/threonine kinase activity"/>
    <property type="evidence" value="ECO:0007669"/>
    <property type="project" value="TreeGrafter"/>
</dbReference>
<dbReference type="AlphaFoldDB" id="A0A5A7T3T1"/>
<gene>
    <name evidence="4" type="ORF">E5676_scaffold255G002280</name>
    <name evidence="3" type="ORF">E6C27_scaffold18G00450</name>
</gene>
<dbReference type="PROSITE" id="PS50011">
    <property type="entry name" value="PROTEIN_KINASE_DOM"/>
    <property type="match status" value="1"/>
</dbReference>
<dbReference type="CDD" id="cd13999">
    <property type="entry name" value="STKc_MAP3K-like"/>
    <property type="match status" value="1"/>
</dbReference>
<evidence type="ECO:0000256" key="1">
    <source>
        <dbReference type="SAM" id="MobiDB-lite"/>
    </source>
</evidence>
<protein>
    <submittedName>
        <fullName evidence="3">Serine/threonine-protein kinase HT1 isoform X1</fullName>
    </submittedName>
</protein>
<dbReference type="InterPro" id="IPR001245">
    <property type="entry name" value="Ser-Thr/Tyr_kinase_cat_dom"/>
</dbReference>
<dbReference type="Proteomes" id="UP000321947">
    <property type="component" value="Unassembled WGS sequence"/>
</dbReference>
<organism evidence="3 5">
    <name type="scientific">Cucumis melo var. makuwa</name>
    <name type="common">Oriental melon</name>
    <dbReference type="NCBI Taxonomy" id="1194695"/>
    <lineage>
        <taxon>Eukaryota</taxon>
        <taxon>Viridiplantae</taxon>
        <taxon>Streptophyta</taxon>
        <taxon>Embryophyta</taxon>
        <taxon>Tracheophyta</taxon>
        <taxon>Spermatophyta</taxon>
        <taxon>Magnoliopsida</taxon>
        <taxon>eudicotyledons</taxon>
        <taxon>Gunneridae</taxon>
        <taxon>Pentapetalae</taxon>
        <taxon>rosids</taxon>
        <taxon>fabids</taxon>
        <taxon>Cucurbitales</taxon>
        <taxon>Cucurbitaceae</taxon>
        <taxon>Benincaseae</taxon>
        <taxon>Cucumis</taxon>
    </lineage>
</organism>
<evidence type="ECO:0000313" key="4">
    <source>
        <dbReference type="EMBL" id="TYK12641.1"/>
    </source>
</evidence>
<dbReference type="PANTHER" id="PTHR44329:SF84">
    <property type="entry name" value="PROTEIN KINASE LIKE PROTEIN"/>
    <property type="match status" value="1"/>
</dbReference>
<name>A0A5A7T3T1_CUCMM</name>
<dbReference type="InterPro" id="IPR000719">
    <property type="entry name" value="Prot_kinase_dom"/>
</dbReference>
<dbReference type="InterPro" id="IPR011009">
    <property type="entry name" value="Kinase-like_dom_sf"/>
</dbReference>
<reference evidence="5 6" key="1">
    <citation type="submission" date="2019-08" db="EMBL/GenBank/DDBJ databases">
        <title>Draft genome sequences of two oriental melons (Cucumis melo L. var makuwa).</title>
        <authorList>
            <person name="Kwon S.-Y."/>
        </authorList>
    </citation>
    <scope>NUCLEOTIDE SEQUENCE [LARGE SCALE GENOMIC DNA]</scope>
    <source>
        <strain evidence="6">cv. Chang Bougi</strain>
        <strain evidence="5">cv. SW 3</strain>
        <tissue evidence="3">Leaf</tissue>
    </source>
</reference>
<dbReference type="Pfam" id="PF07714">
    <property type="entry name" value="PK_Tyr_Ser-Thr"/>
    <property type="match status" value="1"/>
</dbReference>
<keyword evidence="3" id="KW-0418">Kinase</keyword>
<dbReference type="Proteomes" id="UP000321393">
    <property type="component" value="Unassembled WGS sequence"/>
</dbReference>
<dbReference type="SMART" id="SM00220">
    <property type="entry name" value="S_TKc"/>
    <property type="match status" value="1"/>
</dbReference>
<dbReference type="OrthoDB" id="4062651at2759"/>